<dbReference type="GO" id="GO:0016818">
    <property type="term" value="F:hydrolase activity, acting on acid anhydrides, in phosphorus-containing anhydrides"/>
    <property type="evidence" value="ECO:0007669"/>
    <property type="project" value="InterPro"/>
</dbReference>
<protein>
    <submittedName>
        <fullName evidence="8">NUDIX hydrolase</fullName>
    </submittedName>
</protein>
<evidence type="ECO:0000256" key="1">
    <source>
        <dbReference type="ARBA" id="ARBA00001936"/>
    </source>
</evidence>
<comment type="cofactor">
    <cofactor evidence="2">
        <name>Mg(2+)</name>
        <dbReference type="ChEBI" id="CHEBI:18420"/>
    </cofactor>
</comment>
<organism evidence="8">
    <name type="scientific">Polaromonas hydrogenivorans</name>
    <dbReference type="NCBI Taxonomy" id="335476"/>
    <lineage>
        <taxon>Bacteria</taxon>
        <taxon>Pseudomonadati</taxon>
        <taxon>Pseudomonadota</taxon>
        <taxon>Betaproteobacteria</taxon>
        <taxon>Burkholderiales</taxon>
        <taxon>Comamonadaceae</taxon>
        <taxon>Polaromonas</taxon>
    </lineage>
</organism>
<keyword evidence="3" id="KW-0479">Metal-binding</keyword>
<dbReference type="EMBL" id="CP157675">
    <property type="protein sequence ID" value="XBP71583.1"/>
    <property type="molecule type" value="Genomic_DNA"/>
</dbReference>
<dbReference type="SUPFAM" id="SSF55811">
    <property type="entry name" value="Nudix"/>
    <property type="match status" value="1"/>
</dbReference>
<dbReference type="PANTHER" id="PTHR12318:SF0">
    <property type="entry name" value="ACYL-COENZYME A DIPHOSPHATASE NUDT19"/>
    <property type="match status" value="1"/>
</dbReference>
<dbReference type="CDD" id="cd18870">
    <property type="entry name" value="NUDIX_AcylCoAdiphos_Nudt19"/>
    <property type="match status" value="1"/>
</dbReference>
<evidence type="ECO:0000256" key="6">
    <source>
        <dbReference type="ARBA" id="ARBA00023211"/>
    </source>
</evidence>
<dbReference type="PANTHER" id="PTHR12318">
    <property type="entry name" value="TESTOSTERONE-REGULATED PROTEIN RP2"/>
    <property type="match status" value="1"/>
</dbReference>
<dbReference type="InterPro" id="IPR039121">
    <property type="entry name" value="NUDT19"/>
</dbReference>
<dbReference type="InterPro" id="IPR000086">
    <property type="entry name" value="NUDIX_hydrolase_dom"/>
</dbReference>
<proteinExistence type="predicted"/>
<evidence type="ECO:0000256" key="2">
    <source>
        <dbReference type="ARBA" id="ARBA00001946"/>
    </source>
</evidence>
<sequence length="294" mass="32270">MELNLEIVTTPLRPAATVVMLRDAPEGLEVFLMKRHTLSDVLGGAYVFPGGKVDAADAELDMAAHLDQPLPVLHAGLNETDINERTAGGLYVAALREAFEESGVLFAQGFATQDIDTARAAALLREGQGFNAVLARMGLRLQTRSLVPWSRWITPTAPSVTNKRFDTRFFVSAVPAGQVAVHDNHETTESVWLSPRMALQQYWAGQIALAPPQIMSLAHLSRHASVDSVMTQARGRMPPVIQPEPFDLEGGRVICYPGDARHSIRELAMPGPTRLYYRNKRFEPGDGFEGLFVN</sequence>
<keyword evidence="4 8" id="KW-0378">Hydrolase</keyword>
<dbReference type="Gene3D" id="3.90.79.10">
    <property type="entry name" value="Nucleoside Triphosphate Pyrophosphohydrolase"/>
    <property type="match status" value="1"/>
</dbReference>
<comment type="cofactor">
    <cofactor evidence="1">
        <name>Mn(2+)</name>
        <dbReference type="ChEBI" id="CHEBI:29035"/>
    </cofactor>
</comment>
<dbReference type="RefSeq" id="WP_349280948.1">
    <property type="nucleotide sequence ID" value="NZ_CBCSCU010000042.1"/>
</dbReference>
<dbReference type="GO" id="GO:0046872">
    <property type="term" value="F:metal ion binding"/>
    <property type="evidence" value="ECO:0007669"/>
    <property type="project" value="UniProtKB-KW"/>
</dbReference>
<name>A0AAU7LVV2_9BURK</name>
<evidence type="ECO:0000256" key="3">
    <source>
        <dbReference type="ARBA" id="ARBA00022723"/>
    </source>
</evidence>
<dbReference type="InterPro" id="IPR015797">
    <property type="entry name" value="NUDIX_hydrolase-like_dom_sf"/>
</dbReference>
<dbReference type="PROSITE" id="PS51462">
    <property type="entry name" value="NUDIX"/>
    <property type="match status" value="1"/>
</dbReference>
<evidence type="ECO:0000256" key="4">
    <source>
        <dbReference type="ARBA" id="ARBA00022801"/>
    </source>
</evidence>
<feature type="domain" description="Nudix hydrolase" evidence="7">
    <location>
        <begin position="11"/>
        <end position="215"/>
    </location>
</feature>
<accession>A0AAU7LVV2</accession>
<evidence type="ECO:0000256" key="5">
    <source>
        <dbReference type="ARBA" id="ARBA00022842"/>
    </source>
</evidence>
<keyword evidence="5" id="KW-0460">Magnesium</keyword>
<dbReference type="AlphaFoldDB" id="A0AAU7LVV2"/>
<reference evidence="8" key="1">
    <citation type="submission" date="2024-05" db="EMBL/GenBank/DDBJ databases">
        <authorList>
            <person name="Bunk B."/>
            <person name="Swiderski J."/>
            <person name="Sproer C."/>
            <person name="Thiel V."/>
        </authorList>
    </citation>
    <scope>NUCLEOTIDE SEQUENCE</scope>
    <source>
        <strain evidence="8">DSM 17735</strain>
    </source>
</reference>
<gene>
    <name evidence="8" type="ORF">ABLV49_07255</name>
</gene>
<keyword evidence="6" id="KW-0464">Manganese</keyword>
<evidence type="ECO:0000259" key="7">
    <source>
        <dbReference type="PROSITE" id="PS51462"/>
    </source>
</evidence>
<evidence type="ECO:0000313" key="8">
    <source>
        <dbReference type="EMBL" id="XBP71583.1"/>
    </source>
</evidence>